<dbReference type="EMBL" id="BAAASZ010000024">
    <property type="protein sequence ID" value="GAA2447245.1"/>
    <property type="molecule type" value="Genomic_DNA"/>
</dbReference>
<dbReference type="SUPFAM" id="SSF102405">
    <property type="entry name" value="MCP/YpsA-like"/>
    <property type="match status" value="1"/>
</dbReference>
<dbReference type="InterPro" id="IPR052341">
    <property type="entry name" value="LOG_family_nucleotidases"/>
</dbReference>
<proteinExistence type="predicted"/>
<dbReference type="Gene3D" id="3.40.50.450">
    <property type="match status" value="1"/>
</dbReference>
<dbReference type="NCBIfam" id="TIGR00725">
    <property type="entry name" value="TIGR00725 family protein"/>
    <property type="match status" value="1"/>
</dbReference>
<reference evidence="2 3" key="1">
    <citation type="journal article" date="2019" name="Int. J. Syst. Evol. Microbiol.">
        <title>The Global Catalogue of Microorganisms (GCM) 10K type strain sequencing project: providing services to taxonomists for standard genome sequencing and annotation.</title>
        <authorList>
            <consortium name="The Broad Institute Genomics Platform"/>
            <consortium name="The Broad Institute Genome Sequencing Center for Infectious Disease"/>
            <person name="Wu L."/>
            <person name="Ma J."/>
        </authorList>
    </citation>
    <scope>NUCLEOTIDE SEQUENCE [LARGE SCALE GENOMIC DNA]</scope>
    <source>
        <strain evidence="2 3">JCM 6305</strain>
    </source>
</reference>
<name>A0ABN3K245_9ACTN</name>
<keyword evidence="3" id="KW-1185">Reference proteome</keyword>
<protein>
    <recommendedName>
        <fullName evidence="4">TIGR00725 family protein</fullName>
    </recommendedName>
</protein>
<feature type="compositionally biased region" description="Low complexity" evidence="1">
    <location>
        <begin position="169"/>
        <end position="180"/>
    </location>
</feature>
<dbReference type="Proteomes" id="UP001501638">
    <property type="component" value="Unassembled WGS sequence"/>
</dbReference>
<feature type="compositionally biased region" description="Pro residues" evidence="1">
    <location>
        <begin position="192"/>
        <end position="201"/>
    </location>
</feature>
<dbReference type="PANTHER" id="PTHR43393">
    <property type="entry name" value="CYTOKININ RIBOSIDE 5'-MONOPHOSPHATE PHOSPHORIBOHYDROLASE"/>
    <property type="match status" value="1"/>
</dbReference>
<accession>A0ABN3K245</accession>
<dbReference type="RefSeq" id="WP_344323607.1">
    <property type="nucleotide sequence ID" value="NZ_BAAASZ010000024.1"/>
</dbReference>
<dbReference type="InterPro" id="IPR041164">
    <property type="entry name" value="LDcluster4"/>
</dbReference>
<sequence>MPSTDPRAGRARPYVGVVGPGDADEEERAHARAVGALLARRGAVVVCGGLGGVMEACAEGAAGEGGTVVGLLPGDDRGAGNEHLTVALATGLGQMRNGVLVRSCDGLVAVGGSWGTMSEIALALRTGRPVAVLRGWRVTGPDGALADAGGLLAHVASEAAAVAHVLGGAAPPEDAAEGPPGRTPRLPHVRPGTPPEPPRSPHPARRPDG</sequence>
<dbReference type="InterPro" id="IPR005268">
    <property type="entry name" value="CHP00725"/>
</dbReference>
<evidence type="ECO:0000313" key="2">
    <source>
        <dbReference type="EMBL" id="GAA2447245.1"/>
    </source>
</evidence>
<dbReference type="PANTHER" id="PTHR43393:SF3">
    <property type="entry name" value="LYSINE DECARBOXYLASE-LIKE PROTEIN"/>
    <property type="match status" value="1"/>
</dbReference>
<dbReference type="Pfam" id="PF18306">
    <property type="entry name" value="LDcluster4"/>
    <property type="match status" value="1"/>
</dbReference>
<evidence type="ECO:0000313" key="3">
    <source>
        <dbReference type="Proteomes" id="UP001501638"/>
    </source>
</evidence>
<feature type="region of interest" description="Disordered" evidence="1">
    <location>
        <begin position="169"/>
        <end position="209"/>
    </location>
</feature>
<evidence type="ECO:0000256" key="1">
    <source>
        <dbReference type="SAM" id="MobiDB-lite"/>
    </source>
</evidence>
<gene>
    <name evidence="2" type="ORF">GCM10010405_33370</name>
</gene>
<organism evidence="2 3">
    <name type="scientific">Streptomyces macrosporus</name>
    <dbReference type="NCBI Taxonomy" id="44032"/>
    <lineage>
        <taxon>Bacteria</taxon>
        <taxon>Bacillati</taxon>
        <taxon>Actinomycetota</taxon>
        <taxon>Actinomycetes</taxon>
        <taxon>Kitasatosporales</taxon>
        <taxon>Streptomycetaceae</taxon>
        <taxon>Streptomyces</taxon>
    </lineage>
</organism>
<evidence type="ECO:0008006" key="4">
    <source>
        <dbReference type="Google" id="ProtNLM"/>
    </source>
</evidence>
<feature type="region of interest" description="Disordered" evidence="1">
    <location>
        <begin position="1"/>
        <end position="23"/>
    </location>
</feature>
<comment type="caution">
    <text evidence="2">The sequence shown here is derived from an EMBL/GenBank/DDBJ whole genome shotgun (WGS) entry which is preliminary data.</text>
</comment>